<keyword evidence="6" id="KW-0378">Hydrolase</keyword>
<keyword evidence="4" id="KW-0479">Metal-binding</keyword>
<proteinExistence type="inferred from homology"/>
<organism evidence="11 12">
    <name type="scientific">Enterobacillus tribolii</name>
    <dbReference type="NCBI Taxonomy" id="1487935"/>
    <lineage>
        <taxon>Bacteria</taxon>
        <taxon>Pseudomonadati</taxon>
        <taxon>Pseudomonadota</taxon>
        <taxon>Gammaproteobacteria</taxon>
        <taxon>Enterobacterales</taxon>
        <taxon>Hafniaceae</taxon>
        <taxon>Enterobacillus</taxon>
    </lineage>
</organism>
<dbReference type="SUPFAM" id="SSF52540">
    <property type="entry name" value="P-loop containing nucleoside triphosphate hydrolases"/>
    <property type="match status" value="1"/>
</dbReference>
<keyword evidence="5" id="KW-0547">Nucleotide-binding</keyword>
<dbReference type="PANTHER" id="PTHR47963:SF9">
    <property type="entry name" value="CRISPR-ASSOCIATED ENDONUCLEASE_HELICASE CAS3"/>
    <property type="match status" value="1"/>
</dbReference>
<evidence type="ECO:0000256" key="8">
    <source>
        <dbReference type="ARBA" id="ARBA00022840"/>
    </source>
</evidence>
<dbReference type="AlphaFoldDB" id="A0A370QRY4"/>
<keyword evidence="9" id="KW-0051">Antiviral defense</keyword>
<dbReference type="Gene3D" id="1.10.3210.30">
    <property type="match status" value="1"/>
</dbReference>
<dbReference type="Pfam" id="PF18019">
    <property type="entry name" value="Cas3_HD"/>
    <property type="match status" value="1"/>
</dbReference>
<keyword evidence="7 11" id="KW-0347">Helicase</keyword>
<evidence type="ECO:0000256" key="9">
    <source>
        <dbReference type="ARBA" id="ARBA00023118"/>
    </source>
</evidence>
<evidence type="ECO:0000313" key="12">
    <source>
        <dbReference type="Proteomes" id="UP000254848"/>
    </source>
</evidence>
<dbReference type="GO" id="GO:0016787">
    <property type="term" value="F:hydrolase activity"/>
    <property type="evidence" value="ECO:0007669"/>
    <property type="project" value="UniProtKB-KW"/>
</dbReference>
<dbReference type="GO" id="GO:0046872">
    <property type="term" value="F:metal ion binding"/>
    <property type="evidence" value="ECO:0007669"/>
    <property type="project" value="UniProtKB-KW"/>
</dbReference>
<dbReference type="GO" id="GO:0003724">
    <property type="term" value="F:RNA helicase activity"/>
    <property type="evidence" value="ECO:0007669"/>
    <property type="project" value="TreeGrafter"/>
</dbReference>
<evidence type="ECO:0000256" key="5">
    <source>
        <dbReference type="ARBA" id="ARBA00022741"/>
    </source>
</evidence>
<dbReference type="EMBL" id="QRAP01000004">
    <property type="protein sequence ID" value="RDK92030.1"/>
    <property type="molecule type" value="Genomic_DNA"/>
</dbReference>
<dbReference type="InterPro" id="IPR027417">
    <property type="entry name" value="P-loop_NTPase"/>
</dbReference>
<dbReference type="GO" id="GO:0003723">
    <property type="term" value="F:RNA binding"/>
    <property type="evidence" value="ECO:0007669"/>
    <property type="project" value="TreeGrafter"/>
</dbReference>
<evidence type="ECO:0000313" key="11">
    <source>
        <dbReference type="EMBL" id="RDK92030.1"/>
    </source>
</evidence>
<dbReference type="InterPro" id="IPR038257">
    <property type="entry name" value="CRISPR-assoc_Cas3_HD_sf"/>
</dbReference>
<evidence type="ECO:0000259" key="10">
    <source>
        <dbReference type="PROSITE" id="PS51643"/>
    </source>
</evidence>
<dbReference type="SMART" id="SM00487">
    <property type="entry name" value="DEXDc"/>
    <property type="match status" value="1"/>
</dbReference>
<dbReference type="InterPro" id="IPR054712">
    <property type="entry name" value="Cas3-like_dom"/>
</dbReference>
<evidence type="ECO:0000256" key="1">
    <source>
        <dbReference type="ARBA" id="ARBA00006847"/>
    </source>
</evidence>
<evidence type="ECO:0000256" key="2">
    <source>
        <dbReference type="ARBA" id="ARBA00009046"/>
    </source>
</evidence>
<dbReference type="NCBIfam" id="TIGR01587">
    <property type="entry name" value="cas3_core"/>
    <property type="match status" value="1"/>
</dbReference>
<dbReference type="InterPro" id="IPR006474">
    <property type="entry name" value="Helicase_Cas3_CRISPR-ass_core"/>
</dbReference>
<dbReference type="InterPro" id="IPR006483">
    <property type="entry name" value="CRISPR-assoc_Cas3_HD"/>
</dbReference>
<dbReference type="NCBIfam" id="TIGR01596">
    <property type="entry name" value="cas3_HD"/>
    <property type="match status" value="1"/>
</dbReference>
<reference evidence="11 12" key="1">
    <citation type="submission" date="2018-07" db="EMBL/GenBank/DDBJ databases">
        <title>Genomic Encyclopedia of Type Strains, Phase IV (KMG-IV): sequencing the most valuable type-strain genomes for metagenomic binning, comparative biology and taxonomic classification.</title>
        <authorList>
            <person name="Goeker M."/>
        </authorList>
    </citation>
    <scope>NUCLEOTIDE SEQUENCE [LARGE SCALE GENOMIC DNA]</scope>
    <source>
        <strain evidence="11 12">DSM 103736</strain>
    </source>
</reference>
<dbReference type="GO" id="GO:0051607">
    <property type="term" value="P:defense response to virus"/>
    <property type="evidence" value="ECO:0007669"/>
    <property type="project" value="UniProtKB-KW"/>
</dbReference>
<comment type="similarity">
    <text evidence="2">In the central section; belongs to the CRISPR-associated helicase Cas3 family.</text>
</comment>
<dbReference type="Gene3D" id="3.40.50.300">
    <property type="entry name" value="P-loop containing nucleotide triphosphate hydrolases"/>
    <property type="match status" value="2"/>
</dbReference>
<dbReference type="Proteomes" id="UP000254848">
    <property type="component" value="Unassembled WGS sequence"/>
</dbReference>
<evidence type="ECO:0000256" key="7">
    <source>
        <dbReference type="ARBA" id="ARBA00022806"/>
    </source>
</evidence>
<protein>
    <submittedName>
        <fullName evidence="11">CRISPR-associated endonuclease/helicase Cas3</fullName>
    </submittedName>
</protein>
<sequence>MPDYLRYWGKARSDAEQGGDAFHLLAYHCLDVAACGYVMVMENRFGSGDGLEALGFSREDGARWIAWLFAVHDIGKFAGGFQAQYTHNSPDLVRVPAGIVYTLRHDSLGYWLWREQLSQRWLEGDCAILPACDDADCERFLDTMDVWMQVSTGHHGVPPEKGNDAGILAFSAQDIEAARAYLIAIGELFSFSAWPVAWKDKAWRKQLKCQSWQLAGMMTLADWMGSDQARFPFVAKKMPLRAYWQQALATAEALVSSLPPVSCVSDYTGYQALFPFIQQPTPLQRYAAEADISAPGPQLMVLEDVTGAGKTEAAMILTHRLMAQGKASGLYVGLPTMATANAMFERLAKAYRVLFRESDRPSLVLAHGGRHMSQAFRDSVWHEQSDGQTAYGPEDVSAGAECNAWFADSRKKALLAEVGVGTLDQLLMAVMPFRHQSLRLLGIRDKVLLLDEVHAYDAFMIRLLEGLLFFHAAQGGSAIILSATLNASLREKLLGAFAAGAGFARVEPLPQAGYPWVSHLTSQTLQETRIDTRREVQREVAVNWITGIEQGMALIYQAVAAGECICWIRNTVDDAIAVYRQLISAGQIPAADILLFHSRFAFTDRMAIEARALSWFGKEGAADERRGKVLIATQVIEQSVDIDMDNMLTDLAPIDLLIQRAGRLQRHVRKRSGELKTGLPDERAAPVLHVLAPEWQENAQPGWLGETLRGTGYVYADHACLWRTQAILRRQGGIRMPEEARTLVESVYEEGIEAPAGLQGIADGVLGQVLSHRAAAKQNLLLREKGYDRNASDYLWSEMKELSTRLSEESAEVFLAFWGEDGELLPYAGEGAFSWERSKVQVRKRWWEKHAGGFVVPDEELLERFRKQIHRPAAQVLLVSGEDAYYGKAFGLIGGETG</sequence>
<feature type="domain" description="HD Cas3-type" evidence="10">
    <location>
        <begin position="18"/>
        <end position="224"/>
    </location>
</feature>
<comment type="similarity">
    <text evidence="1">In the N-terminal section; belongs to the CRISPR-associated nuclease Cas3-HD family.</text>
</comment>
<dbReference type="PROSITE" id="PS51643">
    <property type="entry name" value="HD_CAS3"/>
    <property type="match status" value="1"/>
</dbReference>
<dbReference type="GO" id="GO:0005524">
    <property type="term" value="F:ATP binding"/>
    <property type="evidence" value="ECO:0007669"/>
    <property type="project" value="UniProtKB-KW"/>
</dbReference>
<dbReference type="CDD" id="cd09641">
    <property type="entry name" value="Cas3''_I"/>
    <property type="match status" value="1"/>
</dbReference>
<evidence type="ECO:0000256" key="6">
    <source>
        <dbReference type="ARBA" id="ARBA00022801"/>
    </source>
</evidence>
<keyword evidence="3" id="KW-0540">Nuclease</keyword>
<name>A0A370QRY4_9GAMM</name>
<dbReference type="PANTHER" id="PTHR47963">
    <property type="entry name" value="DEAD-BOX ATP-DEPENDENT RNA HELICASE 47, MITOCHONDRIAL"/>
    <property type="match status" value="1"/>
</dbReference>
<dbReference type="OrthoDB" id="9810236at2"/>
<dbReference type="Pfam" id="PF22590">
    <property type="entry name" value="Cas3-like_C_2"/>
    <property type="match status" value="1"/>
</dbReference>
<dbReference type="GO" id="GO:0004519">
    <property type="term" value="F:endonuclease activity"/>
    <property type="evidence" value="ECO:0007669"/>
    <property type="project" value="UniProtKB-KW"/>
</dbReference>
<comment type="caution">
    <text evidence="11">The sequence shown here is derived from an EMBL/GenBank/DDBJ whole genome shotgun (WGS) entry which is preliminary data.</text>
</comment>
<keyword evidence="8" id="KW-0067">ATP-binding</keyword>
<dbReference type="InterPro" id="IPR014001">
    <property type="entry name" value="Helicase_ATP-bd"/>
</dbReference>
<keyword evidence="11" id="KW-0255">Endonuclease</keyword>
<gene>
    <name evidence="11" type="ORF">C8D90_104182</name>
</gene>
<dbReference type="RefSeq" id="WP_115458358.1">
    <property type="nucleotide sequence ID" value="NZ_QRAP01000004.1"/>
</dbReference>
<dbReference type="InterPro" id="IPR050547">
    <property type="entry name" value="DEAD_box_RNA_helicases"/>
</dbReference>
<evidence type="ECO:0000256" key="4">
    <source>
        <dbReference type="ARBA" id="ARBA00022723"/>
    </source>
</evidence>
<keyword evidence="12" id="KW-1185">Reference proteome</keyword>
<accession>A0A370QRY4</accession>
<evidence type="ECO:0000256" key="3">
    <source>
        <dbReference type="ARBA" id="ARBA00022722"/>
    </source>
</evidence>